<dbReference type="Pfam" id="PF00903">
    <property type="entry name" value="Glyoxalase"/>
    <property type="match status" value="1"/>
</dbReference>
<dbReference type="InterPro" id="IPR029068">
    <property type="entry name" value="Glyas_Bleomycin-R_OHBP_Dase"/>
</dbReference>
<evidence type="ECO:0000313" key="3">
    <source>
        <dbReference type="Proteomes" id="UP000632828"/>
    </source>
</evidence>
<proteinExistence type="predicted"/>
<dbReference type="AlphaFoldDB" id="A0A8J6QZH3"/>
<dbReference type="Proteomes" id="UP000632828">
    <property type="component" value="Unassembled WGS sequence"/>
</dbReference>
<dbReference type="RefSeq" id="WP_191156859.1">
    <property type="nucleotide sequence ID" value="NZ_JACWUN010000014.1"/>
</dbReference>
<gene>
    <name evidence="2" type="ORF">ICT70_11700</name>
</gene>
<dbReference type="PROSITE" id="PS51819">
    <property type="entry name" value="VOC"/>
    <property type="match status" value="1"/>
</dbReference>
<comment type="caution">
    <text evidence="2">The sequence shown here is derived from an EMBL/GenBank/DDBJ whole genome shotgun (WGS) entry which is preliminary data.</text>
</comment>
<dbReference type="SUPFAM" id="SSF54593">
    <property type="entry name" value="Glyoxalase/Bleomycin resistance protein/Dihydroxybiphenyl dioxygenase"/>
    <property type="match status" value="1"/>
</dbReference>
<evidence type="ECO:0000259" key="1">
    <source>
        <dbReference type="PROSITE" id="PS51819"/>
    </source>
</evidence>
<organism evidence="2 3">
    <name type="scientific">Pelovirga terrestris</name>
    <dbReference type="NCBI Taxonomy" id="2771352"/>
    <lineage>
        <taxon>Bacteria</taxon>
        <taxon>Pseudomonadati</taxon>
        <taxon>Thermodesulfobacteriota</taxon>
        <taxon>Desulfuromonadia</taxon>
        <taxon>Geobacterales</taxon>
        <taxon>Geobacteraceae</taxon>
        <taxon>Pelovirga</taxon>
    </lineage>
</organism>
<evidence type="ECO:0000313" key="2">
    <source>
        <dbReference type="EMBL" id="MBD1401337.1"/>
    </source>
</evidence>
<dbReference type="EMBL" id="JACWUN010000014">
    <property type="protein sequence ID" value="MBD1401337.1"/>
    <property type="molecule type" value="Genomic_DNA"/>
</dbReference>
<feature type="domain" description="VOC" evidence="1">
    <location>
        <begin position="13"/>
        <end position="127"/>
    </location>
</feature>
<dbReference type="InterPro" id="IPR004360">
    <property type="entry name" value="Glyas_Fos-R_dOase_dom"/>
</dbReference>
<protein>
    <submittedName>
        <fullName evidence="2">VOC family protein</fullName>
    </submittedName>
</protein>
<name>A0A8J6QZH3_9BACT</name>
<reference evidence="2" key="1">
    <citation type="submission" date="2020-09" db="EMBL/GenBank/DDBJ databases">
        <title>Pelobacter alkaliphilus sp. nov., a novel anaerobic arsenate-reducing bacterium from terrestrial mud volcano.</title>
        <authorList>
            <person name="Khomyakova M.A."/>
            <person name="Merkel A.Y."/>
            <person name="Slobodkin A.I."/>
        </authorList>
    </citation>
    <scope>NUCLEOTIDE SEQUENCE</scope>
    <source>
        <strain evidence="2">M08fum</strain>
    </source>
</reference>
<dbReference type="InterPro" id="IPR037523">
    <property type="entry name" value="VOC_core"/>
</dbReference>
<keyword evidence="3" id="KW-1185">Reference proteome</keyword>
<sequence length="149" mass="16854">MPDDTYLRPHLVGINHVALEVGDIEQALEFYGQIFQFKLRGRSDNMAFMDMGDQFLALSQNSDRHPDQHRHFGLVVDDRSNLRARLEALAVEMIPGVGLNFRDPWGNYIQVVVYADIQFSKTPAVLKGMGLELTKTPDALQQLREKGLG</sequence>
<accession>A0A8J6QZH3</accession>
<dbReference type="Gene3D" id="3.10.180.10">
    <property type="entry name" value="2,3-Dihydroxybiphenyl 1,2-Dioxygenase, domain 1"/>
    <property type="match status" value="1"/>
</dbReference>